<evidence type="ECO:0000313" key="1">
    <source>
        <dbReference type="EMBL" id="MEQ2510793.1"/>
    </source>
</evidence>
<sequence>MRYELIREIFNLCSNNQMRDVFVSEVETSDPEAVARTYCRGKDVTMDRTDNEDGSIIFDVVADGLHQRLSFTPDD</sequence>
<comment type="caution">
    <text evidence="1">The sequence shown here is derived from an EMBL/GenBank/DDBJ whole genome shotgun (WGS) entry which is preliminary data.</text>
</comment>
<dbReference type="EMBL" id="JBBMFF010000187">
    <property type="protein sequence ID" value="MEQ2510793.1"/>
    <property type="molecule type" value="Genomic_DNA"/>
</dbReference>
<protein>
    <submittedName>
        <fullName evidence="1">Uncharacterized protein</fullName>
    </submittedName>
</protein>
<proteinExistence type="predicted"/>
<dbReference type="Proteomes" id="UP001491552">
    <property type="component" value="Unassembled WGS sequence"/>
</dbReference>
<gene>
    <name evidence="1" type="ORF">WMO66_05960</name>
</gene>
<reference evidence="1 2" key="1">
    <citation type="submission" date="2024-03" db="EMBL/GenBank/DDBJ databases">
        <title>Human intestinal bacterial collection.</title>
        <authorList>
            <person name="Pauvert C."/>
            <person name="Hitch T.C.A."/>
            <person name="Clavel T."/>
        </authorList>
    </citation>
    <scope>NUCLEOTIDE SEQUENCE [LARGE SCALE GENOMIC DNA]</scope>
    <source>
        <strain evidence="1 2">CLA-AA-H192</strain>
    </source>
</reference>
<organism evidence="1 2">
    <name type="scientific">Faecousia intestinalis</name>
    <dbReference type="NCBI Taxonomy" id="3133167"/>
    <lineage>
        <taxon>Bacteria</taxon>
        <taxon>Bacillati</taxon>
        <taxon>Bacillota</taxon>
        <taxon>Clostridia</taxon>
        <taxon>Eubacteriales</taxon>
        <taxon>Oscillospiraceae</taxon>
        <taxon>Faecousia</taxon>
    </lineage>
</organism>
<evidence type="ECO:0000313" key="2">
    <source>
        <dbReference type="Proteomes" id="UP001491552"/>
    </source>
</evidence>
<name>A0ABV1G5U5_9FIRM</name>
<dbReference type="RefSeq" id="WP_349135473.1">
    <property type="nucleotide sequence ID" value="NZ_JBBMFF010000187.1"/>
</dbReference>
<accession>A0ABV1G5U5</accession>
<keyword evidence="2" id="KW-1185">Reference proteome</keyword>